<comment type="caution">
    <text evidence="1">The sequence shown here is derived from an EMBL/GenBank/DDBJ whole genome shotgun (WGS) entry which is preliminary data.</text>
</comment>
<dbReference type="RefSeq" id="WP_007930509.1">
    <property type="nucleotide sequence ID" value="NZ_AKVJ01000004.1"/>
</dbReference>
<dbReference type="PATRIC" id="fig|1149862.3.peg.200"/>
<proteinExistence type="predicted"/>
<keyword evidence="2" id="KW-1185">Reference proteome</keyword>
<organism evidence="1 2">
    <name type="scientific">Pelosinus fermentans B4</name>
    <dbReference type="NCBI Taxonomy" id="1149862"/>
    <lineage>
        <taxon>Bacteria</taxon>
        <taxon>Bacillati</taxon>
        <taxon>Bacillota</taxon>
        <taxon>Negativicutes</taxon>
        <taxon>Selenomonadales</taxon>
        <taxon>Sporomusaceae</taxon>
        <taxon>Pelosinus</taxon>
    </lineage>
</organism>
<dbReference type="Proteomes" id="UP000004324">
    <property type="component" value="Unassembled WGS sequence"/>
</dbReference>
<accession>I9B6D6</accession>
<name>I9B6D6_9FIRM</name>
<dbReference type="EMBL" id="AKVJ01000004">
    <property type="protein sequence ID" value="EIW20712.1"/>
    <property type="molecule type" value="Genomic_DNA"/>
</dbReference>
<evidence type="ECO:0000313" key="1">
    <source>
        <dbReference type="EMBL" id="EIW20712.1"/>
    </source>
</evidence>
<dbReference type="AlphaFoldDB" id="I9B6D6"/>
<evidence type="ECO:0008006" key="3">
    <source>
        <dbReference type="Google" id="ProtNLM"/>
    </source>
</evidence>
<sequence>MALAKSSGVFGVKNLKIFKMLTDAEGALPTWETTGISIPGIKSLKMSKKTKEVESRGDERLRDKETTFDSLDVSWENEEIPMDALVMIGGEAAIVHTAAGTGPVTPELNQVIESSDSVGSYFMIQCDTKRGSTAKGVKNVGVEIFKVQGSLSYDFVGEGFATCSFKGTAFACDGTIGGVAHPYRRLTFADGAITYA</sequence>
<evidence type="ECO:0000313" key="2">
    <source>
        <dbReference type="Proteomes" id="UP000004324"/>
    </source>
</evidence>
<protein>
    <recommendedName>
        <fullName evidence="3">Phage major tail protein, phi13 family</fullName>
    </recommendedName>
</protein>
<gene>
    <name evidence="1" type="ORF">FB4_1924</name>
</gene>
<reference evidence="1 2" key="1">
    <citation type="journal article" date="2012" name="J. Bacteriol.">
        <title>Draft Genome Sequences for Two Metal-Reducing Pelosinus fermentans Strains Isolated from a Cr(VI)-Contaminated Site and for Type Strain R7.</title>
        <authorList>
            <person name="Brown S.D."/>
            <person name="Podar M."/>
            <person name="Klingeman D.M."/>
            <person name="Johnson C.M."/>
            <person name="Yang Z.K."/>
            <person name="Utturkar S.M."/>
            <person name="Land M.L."/>
            <person name="Mosher J.J."/>
            <person name="Hurt R.A.Jr."/>
            <person name="Phelps T.J."/>
            <person name="Palumbo A.V."/>
            <person name="Arkin A.P."/>
            <person name="Hazen T.C."/>
            <person name="Elias D.A."/>
        </authorList>
    </citation>
    <scope>NUCLEOTIDE SEQUENCE [LARGE SCALE GENOMIC DNA]</scope>
    <source>
        <strain evidence="1 2">B4</strain>
    </source>
</reference>